<name>A0ABW5T3E6_9BACI</name>
<dbReference type="PANTHER" id="PTHR30204:SF69">
    <property type="entry name" value="MERR-FAMILY TRANSCRIPTIONAL REGULATOR"/>
    <property type="match status" value="1"/>
</dbReference>
<evidence type="ECO:0000313" key="7">
    <source>
        <dbReference type="Proteomes" id="UP001597520"/>
    </source>
</evidence>
<feature type="domain" description="HTH merR-type" evidence="5">
    <location>
        <begin position="1"/>
        <end position="71"/>
    </location>
</feature>
<keyword evidence="7" id="KW-1185">Reference proteome</keyword>
<proteinExistence type="predicted"/>
<comment type="caution">
    <text evidence="6">The sequence shown here is derived from an EMBL/GenBank/DDBJ whole genome shotgun (WGS) entry which is preliminary data.</text>
</comment>
<dbReference type="SMART" id="SM00871">
    <property type="entry name" value="AraC_E_bind"/>
    <property type="match status" value="1"/>
</dbReference>
<gene>
    <name evidence="6" type="ORF">ACFSUB_13895</name>
</gene>
<dbReference type="InterPro" id="IPR011256">
    <property type="entry name" value="Reg_factor_effector_dom_sf"/>
</dbReference>
<dbReference type="SMART" id="SM00422">
    <property type="entry name" value="HTH_MERR"/>
    <property type="match status" value="1"/>
</dbReference>
<dbReference type="PROSITE" id="PS50937">
    <property type="entry name" value="HTH_MERR_2"/>
    <property type="match status" value="1"/>
</dbReference>
<dbReference type="Proteomes" id="UP001597520">
    <property type="component" value="Unassembled WGS sequence"/>
</dbReference>
<keyword evidence="4" id="KW-0804">Transcription</keyword>
<evidence type="ECO:0000259" key="5">
    <source>
        <dbReference type="PROSITE" id="PS50937"/>
    </source>
</evidence>
<dbReference type="InterPro" id="IPR029442">
    <property type="entry name" value="GyrI-like"/>
</dbReference>
<evidence type="ECO:0000256" key="1">
    <source>
        <dbReference type="ARBA" id="ARBA00022491"/>
    </source>
</evidence>
<dbReference type="InterPro" id="IPR010499">
    <property type="entry name" value="AraC_E-bd"/>
</dbReference>
<evidence type="ECO:0000313" key="6">
    <source>
        <dbReference type="EMBL" id="MFD2706555.1"/>
    </source>
</evidence>
<dbReference type="RefSeq" id="WP_380714255.1">
    <property type="nucleotide sequence ID" value="NZ_JBHUML010000005.1"/>
</dbReference>
<accession>A0ABW5T3E6</accession>
<dbReference type="EMBL" id="JBHUML010000005">
    <property type="protein sequence ID" value="MFD2706555.1"/>
    <property type="molecule type" value="Genomic_DNA"/>
</dbReference>
<keyword evidence="1" id="KW-0678">Repressor</keyword>
<evidence type="ECO:0000256" key="2">
    <source>
        <dbReference type="ARBA" id="ARBA00023015"/>
    </source>
</evidence>
<dbReference type="InterPro" id="IPR000551">
    <property type="entry name" value="MerR-type_HTH_dom"/>
</dbReference>
<dbReference type="Gene3D" id="3.20.80.10">
    <property type="entry name" value="Regulatory factor, effector binding domain"/>
    <property type="match status" value="1"/>
</dbReference>
<evidence type="ECO:0000256" key="3">
    <source>
        <dbReference type="ARBA" id="ARBA00023125"/>
    </source>
</evidence>
<dbReference type="Pfam" id="PF06445">
    <property type="entry name" value="GyrI-like"/>
    <property type="match status" value="1"/>
</dbReference>
<sequence>MFSIGEMAKIHHVSTKTLRHYDDLGLLKPIWVNADNGYRYYSTEQFEQLNTIQYLKDMGFSLKTIKDHFDHRSIDRMISMLEAQKASTEQKIQELQNIQLRFQHRLDDLHAATKVTAGELGVVQLKTMGDRPIVRLMEDIQSEYEIELSLRKLENLSRLHSSIFIGGVGLTVDQQALRQGDSSTYNSIFLYLEKETAPNELITHFPAGTYATLLYRGEHEQASRHYKTLFEYLRENNLHLAGDAIERTIVDHYISHDENDHLTEIQLPVHESPIYRT</sequence>
<protein>
    <submittedName>
        <fullName evidence="6">MerR family transcriptional regulator</fullName>
    </submittedName>
</protein>
<dbReference type="Pfam" id="PF13411">
    <property type="entry name" value="MerR_1"/>
    <property type="match status" value="1"/>
</dbReference>
<keyword evidence="2" id="KW-0805">Transcription regulation</keyword>
<organism evidence="6 7">
    <name type="scientific">Salibacterium lacus</name>
    <dbReference type="NCBI Taxonomy" id="1898109"/>
    <lineage>
        <taxon>Bacteria</taxon>
        <taxon>Bacillati</taxon>
        <taxon>Bacillota</taxon>
        <taxon>Bacilli</taxon>
        <taxon>Bacillales</taxon>
        <taxon>Bacillaceae</taxon>
    </lineage>
</organism>
<keyword evidence="3" id="KW-0238">DNA-binding</keyword>
<dbReference type="SUPFAM" id="SSF46955">
    <property type="entry name" value="Putative DNA-binding domain"/>
    <property type="match status" value="1"/>
</dbReference>
<dbReference type="CDD" id="cd01107">
    <property type="entry name" value="HTH_BmrR"/>
    <property type="match status" value="1"/>
</dbReference>
<reference evidence="7" key="1">
    <citation type="journal article" date="2019" name="Int. J. Syst. Evol. Microbiol.">
        <title>The Global Catalogue of Microorganisms (GCM) 10K type strain sequencing project: providing services to taxonomists for standard genome sequencing and annotation.</title>
        <authorList>
            <consortium name="The Broad Institute Genomics Platform"/>
            <consortium name="The Broad Institute Genome Sequencing Center for Infectious Disease"/>
            <person name="Wu L."/>
            <person name="Ma J."/>
        </authorList>
    </citation>
    <scope>NUCLEOTIDE SEQUENCE [LARGE SCALE GENOMIC DNA]</scope>
    <source>
        <strain evidence="7">KCTC 33792</strain>
    </source>
</reference>
<dbReference type="Gene3D" id="1.10.1660.10">
    <property type="match status" value="1"/>
</dbReference>
<dbReference type="SUPFAM" id="SSF55136">
    <property type="entry name" value="Probable bacterial effector-binding domain"/>
    <property type="match status" value="1"/>
</dbReference>
<dbReference type="InterPro" id="IPR047057">
    <property type="entry name" value="MerR_fam"/>
</dbReference>
<dbReference type="PANTHER" id="PTHR30204">
    <property type="entry name" value="REDOX-CYCLING DRUG-SENSING TRANSCRIPTIONAL ACTIVATOR SOXR"/>
    <property type="match status" value="1"/>
</dbReference>
<dbReference type="InterPro" id="IPR009061">
    <property type="entry name" value="DNA-bd_dom_put_sf"/>
</dbReference>
<evidence type="ECO:0000256" key="4">
    <source>
        <dbReference type="ARBA" id="ARBA00023163"/>
    </source>
</evidence>